<dbReference type="EMBL" id="GBXM01047770">
    <property type="protein sequence ID" value="JAH60807.1"/>
    <property type="molecule type" value="Transcribed_RNA"/>
</dbReference>
<protein>
    <submittedName>
        <fullName evidence="1">Uncharacterized protein</fullName>
    </submittedName>
</protein>
<sequence length="21" mass="2340">MSIRTVSLRPVAARGNVREVQ</sequence>
<dbReference type="AlphaFoldDB" id="A0A0E9U4Z5"/>
<reference evidence="1" key="2">
    <citation type="journal article" date="2015" name="Fish Shellfish Immunol.">
        <title>Early steps in the European eel (Anguilla anguilla)-Vibrio vulnificus interaction in the gills: Role of the RtxA13 toxin.</title>
        <authorList>
            <person name="Callol A."/>
            <person name="Pajuelo D."/>
            <person name="Ebbesson L."/>
            <person name="Teles M."/>
            <person name="MacKenzie S."/>
            <person name="Amaro C."/>
        </authorList>
    </citation>
    <scope>NUCLEOTIDE SEQUENCE</scope>
</reference>
<evidence type="ECO:0000313" key="1">
    <source>
        <dbReference type="EMBL" id="JAH60807.1"/>
    </source>
</evidence>
<accession>A0A0E9U4Z5</accession>
<name>A0A0E9U4Z5_ANGAN</name>
<reference evidence="1" key="1">
    <citation type="submission" date="2014-11" db="EMBL/GenBank/DDBJ databases">
        <authorList>
            <person name="Amaro Gonzalez C."/>
        </authorList>
    </citation>
    <scope>NUCLEOTIDE SEQUENCE</scope>
</reference>
<proteinExistence type="predicted"/>
<organism evidence="1">
    <name type="scientific">Anguilla anguilla</name>
    <name type="common">European freshwater eel</name>
    <name type="synonym">Muraena anguilla</name>
    <dbReference type="NCBI Taxonomy" id="7936"/>
    <lineage>
        <taxon>Eukaryota</taxon>
        <taxon>Metazoa</taxon>
        <taxon>Chordata</taxon>
        <taxon>Craniata</taxon>
        <taxon>Vertebrata</taxon>
        <taxon>Euteleostomi</taxon>
        <taxon>Actinopterygii</taxon>
        <taxon>Neopterygii</taxon>
        <taxon>Teleostei</taxon>
        <taxon>Anguilliformes</taxon>
        <taxon>Anguillidae</taxon>
        <taxon>Anguilla</taxon>
    </lineage>
</organism>